<feature type="domain" description="SsuA/THI5-like" evidence="1">
    <location>
        <begin position="32"/>
        <end position="237"/>
    </location>
</feature>
<dbReference type="Pfam" id="PF09084">
    <property type="entry name" value="NMT1"/>
    <property type="match status" value="1"/>
</dbReference>
<dbReference type="GO" id="GO:0009228">
    <property type="term" value="P:thiamine biosynthetic process"/>
    <property type="evidence" value="ECO:0007669"/>
    <property type="project" value="InterPro"/>
</dbReference>
<dbReference type="PANTHER" id="PTHR31528">
    <property type="entry name" value="4-AMINO-5-HYDROXYMETHYL-2-METHYLPYRIMIDINE PHOSPHATE SYNTHASE THI11-RELATED"/>
    <property type="match status" value="1"/>
</dbReference>
<dbReference type="EMBL" id="UINC01003899">
    <property type="protein sequence ID" value="SVA10164.1"/>
    <property type="molecule type" value="Genomic_DNA"/>
</dbReference>
<gene>
    <name evidence="2" type="ORF">METZ01_LOCUS63018</name>
</gene>
<name>A0A381T372_9ZZZZ</name>
<feature type="non-terminal residue" evidence="2">
    <location>
        <position position="1"/>
    </location>
</feature>
<accession>A0A381T372</accession>
<sequence length="332" mass="35833">IGSDERCEANQAAGKLIFLSGFDFAAAAGILDIVAAEAEGFFDEMCLDVQLQSGLSPANSAALAAGTTQFAVIASFGEMVRQNVNGGTDLMAFAQLGHTSISELIVPAGTIRSLSDLQGKTVGIKGDLPSPVQAMLAAEGAQRGTFEELLLDGFDPVAHLALGIDALPVYKSNEPAALDREGIEYVEFDPLDFDIPASFAVYISSRENYEKWPTAIEDFVRAGLRGYRFAAENPEVAVAHAFELINAAGNQFWLAETHELSRWRVERSMVENVTPEGFVVGQLNTPRLGEEIQLLADLGELETLPDWESMLDDSVVPKLHDDNGELIWAPMN</sequence>
<dbReference type="Gene3D" id="3.40.190.10">
    <property type="entry name" value="Periplasmic binding protein-like II"/>
    <property type="match status" value="2"/>
</dbReference>
<dbReference type="SUPFAM" id="SSF53850">
    <property type="entry name" value="Periplasmic binding protein-like II"/>
    <property type="match status" value="1"/>
</dbReference>
<dbReference type="InterPro" id="IPR015168">
    <property type="entry name" value="SsuA/THI5"/>
</dbReference>
<evidence type="ECO:0000313" key="2">
    <source>
        <dbReference type="EMBL" id="SVA10164.1"/>
    </source>
</evidence>
<protein>
    <recommendedName>
        <fullName evidence="1">SsuA/THI5-like domain-containing protein</fullName>
    </recommendedName>
</protein>
<evidence type="ECO:0000259" key="1">
    <source>
        <dbReference type="Pfam" id="PF09084"/>
    </source>
</evidence>
<organism evidence="2">
    <name type="scientific">marine metagenome</name>
    <dbReference type="NCBI Taxonomy" id="408172"/>
    <lineage>
        <taxon>unclassified sequences</taxon>
        <taxon>metagenomes</taxon>
        <taxon>ecological metagenomes</taxon>
    </lineage>
</organism>
<dbReference type="AlphaFoldDB" id="A0A381T372"/>
<reference evidence="2" key="1">
    <citation type="submission" date="2018-05" db="EMBL/GenBank/DDBJ databases">
        <authorList>
            <person name="Lanie J.A."/>
            <person name="Ng W.-L."/>
            <person name="Kazmierczak K.M."/>
            <person name="Andrzejewski T.M."/>
            <person name="Davidsen T.M."/>
            <person name="Wayne K.J."/>
            <person name="Tettelin H."/>
            <person name="Glass J.I."/>
            <person name="Rusch D."/>
            <person name="Podicherti R."/>
            <person name="Tsui H.-C.T."/>
            <person name="Winkler M.E."/>
        </authorList>
    </citation>
    <scope>NUCLEOTIDE SEQUENCE</scope>
</reference>
<dbReference type="PANTHER" id="PTHR31528:SF3">
    <property type="entry name" value="THIAMINE BIOSYNTHESIS PROTEIN HI_0357-RELATED"/>
    <property type="match status" value="1"/>
</dbReference>
<proteinExistence type="predicted"/>
<dbReference type="InterPro" id="IPR027939">
    <property type="entry name" value="NMT1/THI5"/>
</dbReference>